<dbReference type="RefSeq" id="WP_023399159.1">
    <property type="nucleotide sequence ID" value="NZ_AUSV01000036.1"/>
</dbReference>
<dbReference type="PATRIC" id="fig|1353533.3.peg.2241"/>
<sequence length="89" mass="9882">MLYTLVLHIVSYVLGASYMLARQIMAVTNADTPLSQYPVIKADYQGSSPKSSTKFADDFCEELDAPNQAYGSYKRARELGDNKKASGYF</sequence>
<name>V4HUI3_PSEL2</name>
<evidence type="ECO:0000313" key="1">
    <source>
        <dbReference type="EMBL" id="ESP93428.1"/>
    </source>
</evidence>
<dbReference type="AlphaFoldDB" id="V4HUI3"/>
<proteinExistence type="predicted"/>
<organism evidence="1 2">
    <name type="scientific">Pseudoalteromonas luteoviolacea (strain 2ta16)</name>
    <dbReference type="NCBI Taxonomy" id="1353533"/>
    <lineage>
        <taxon>Bacteria</taxon>
        <taxon>Pseudomonadati</taxon>
        <taxon>Pseudomonadota</taxon>
        <taxon>Gammaproteobacteria</taxon>
        <taxon>Alteromonadales</taxon>
        <taxon>Pseudoalteromonadaceae</taxon>
        <taxon>Pseudoalteromonas</taxon>
    </lineage>
</organism>
<dbReference type="Proteomes" id="UP000017820">
    <property type="component" value="Unassembled WGS sequence"/>
</dbReference>
<accession>V4HUI3</accession>
<gene>
    <name evidence="1" type="ORF">PL2TA16_03281</name>
</gene>
<comment type="caution">
    <text evidence="1">The sequence shown here is derived from an EMBL/GenBank/DDBJ whole genome shotgun (WGS) entry which is preliminary data.</text>
</comment>
<protein>
    <submittedName>
        <fullName evidence="1">Uncharacterized protein</fullName>
    </submittedName>
</protein>
<evidence type="ECO:0000313" key="2">
    <source>
        <dbReference type="Proteomes" id="UP000017820"/>
    </source>
</evidence>
<dbReference type="EMBL" id="AUSV01000036">
    <property type="protein sequence ID" value="ESP93428.1"/>
    <property type="molecule type" value="Genomic_DNA"/>
</dbReference>
<reference evidence="1 2" key="1">
    <citation type="submission" date="2013-07" db="EMBL/GenBank/DDBJ databases">
        <title>Draft genome sequence of Pseudoalteromonas luteoviolacea 2ta16.</title>
        <authorList>
            <person name="Allen E.E."/>
            <person name="Azam F."/>
            <person name="Podell S."/>
        </authorList>
    </citation>
    <scope>NUCLEOTIDE SEQUENCE [LARGE SCALE GENOMIC DNA]</scope>
    <source>
        <strain evidence="1 2">2ta16</strain>
    </source>
</reference>